<evidence type="ECO:0000313" key="3">
    <source>
        <dbReference type="Proteomes" id="UP000183809"/>
    </source>
</evidence>
<dbReference type="RefSeq" id="XP_020128757.1">
    <property type="nucleotide sequence ID" value="XM_020275081.1"/>
</dbReference>
<reference evidence="2 3" key="1">
    <citation type="submission" date="2016-10" db="EMBL/GenBank/DDBJ databases">
        <title>Proteomics and genomics reveal pathogen-plant mechanisms compatible with a hemibiotrophic lifestyle of Diplodia corticola.</title>
        <authorList>
            <person name="Fernandes I."/>
            <person name="De Jonge R."/>
            <person name="Van De Peer Y."/>
            <person name="Devreese B."/>
            <person name="Alves A."/>
            <person name="Esteves A.C."/>
        </authorList>
    </citation>
    <scope>NUCLEOTIDE SEQUENCE [LARGE SCALE GENOMIC DNA]</scope>
    <source>
        <strain evidence="2 3">CBS 112549</strain>
    </source>
</reference>
<dbReference type="EMBL" id="MNUE01000037">
    <property type="protein sequence ID" value="OJD32497.1"/>
    <property type="molecule type" value="Genomic_DNA"/>
</dbReference>
<feature type="compositionally biased region" description="Basic and acidic residues" evidence="1">
    <location>
        <begin position="131"/>
        <end position="170"/>
    </location>
</feature>
<evidence type="ECO:0000256" key="1">
    <source>
        <dbReference type="SAM" id="MobiDB-lite"/>
    </source>
</evidence>
<feature type="region of interest" description="Disordered" evidence="1">
    <location>
        <begin position="125"/>
        <end position="185"/>
    </location>
</feature>
<name>A0A1J9QVU4_9PEZI</name>
<dbReference type="Proteomes" id="UP000183809">
    <property type="component" value="Unassembled WGS sequence"/>
</dbReference>
<accession>A0A1J9QVU4</accession>
<evidence type="ECO:0000313" key="2">
    <source>
        <dbReference type="EMBL" id="OJD32497.1"/>
    </source>
</evidence>
<gene>
    <name evidence="2" type="ORF">BKCO1_37000196</name>
</gene>
<comment type="caution">
    <text evidence="2">The sequence shown here is derived from an EMBL/GenBank/DDBJ whole genome shotgun (WGS) entry which is preliminary data.</text>
</comment>
<protein>
    <submittedName>
        <fullName evidence="2">Uncharacterized protein</fullName>
    </submittedName>
</protein>
<keyword evidence="3" id="KW-1185">Reference proteome</keyword>
<organism evidence="2 3">
    <name type="scientific">Diplodia corticola</name>
    <dbReference type="NCBI Taxonomy" id="236234"/>
    <lineage>
        <taxon>Eukaryota</taxon>
        <taxon>Fungi</taxon>
        <taxon>Dikarya</taxon>
        <taxon>Ascomycota</taxon>
        <taxon>Pezizomycotina</taxon>
        <taxon>Dothideomycetes</taxon>
        <taxon>Dothideomycetes incertae sedis</taxon>
        <taxon>Botryosphaeriales</taxon>
        <taxon>Botryosphaeriaceae</taxon>
        <taxon>Diplodia</taxon>
    </lineage>
</organism>
<dbReference type="GeneID" id="31015342"/>
<proteinExistence type="predicted"/>
<dbReference type="AlphaFoldDB" id="A0A1J9QVU4"/>
<sequence length="185" mass="20265">MTAAASTPLLPLPPPSPPLIPNTLTVYRNRDLRIRNHAHPSASGPHRPPPRIPPRLRSCHSIRGPFLWNQDSSLRKGSISCIYSKGKIMGSDSHVEHVEHFSCLPLGSSRLAVFRLPSYKECVSQPWSGDKGGDEVEKEVEGAANRKEDLERNGDQSSKRDGRKATKGDTDVPSIGPLLSHPIDS</sequence>